<evidence type="ECO:0000313" key="2">
    <source>
        <dbReference type="Proteomes" id="UP001629367"/>
    </source>
</evidence>
<evidence type="ECO:0000313" key="1">
    <source>
        <dbReference type="EMBL" id="MFM0591806.1"/>
    </source>
</evidence>
<comment type="caution">
    <text evidence="1">The sequence shown here is derived from an EMBL/GenBank/DDBJ whole genome shotgun (WGS) entry which is preliminary data.</text>
</comment>
<proteinExistence type="predicted"/>
<sequence>MKLRPLHGARERRRIAAWVLWSKARATLTANWHEACVKAGGEKHSISLGLFGFFLSSPT</sequence>
<dbReference type="Proteomes" id="UP001629367">
    <property type="component" value="Unassembled WGS sequence"/>
</dbReference>
<reference evidence="1 2" key="1">
    <citation type="journal article" date="2024" name="Chem. Sci.">
        <title>Discovery of megapolipeptins by genome mining of a Burkholderiales bacteria collection.</title>
        <authorList>
            <person name="Paulo B.S."/>
            <person name="Recchia M.J.J."/>
            <person name="Lee S."/>
            <person name="Fergusson C.H."/>
            <person name="Romanowski S.B."/>
            <person name="Hernandez A."/>
            <person name="Krull N."/>
            <person name="Liu D.Y."/>
            <person name="Cavanagh H."/>
            <person name="Bos A."/>
            <person name="Gray C.A."/>
            <person name="Murphy B.T."/>
            <person name="Linington R.G."/>
            <person name="Eustaquio A.S."/>
        </authorList>
    </citation>
    <scope>NUCLEOTIDE SEQUENCE [LARGE SCALE GENOMIC DNA]</scope>
    <source>
        <strain evidence="1 2">RL17-335-BIF-A</strain>
    </source>
</reference>
<name>A0ABW9CYV1_9BURK</name>
<dbReference type="EMBL" id="JAQQBZ010000001">
    <property type="protein sequence ID" value="MFM0591806.1"/>
    <property type="molecule type" value="Genomic_DNA"/>
</dbReference>
<protein>
    <submittedName>
        <fullName evidence="1">Uncharacterized protein</fullName>
    </submittedName>
</protein>
<keyword evidence="2" id="KW-1185">Reference proteome</keyword>
<accession>A0ABW9CYV1</accession>
<dbReference type="RefSeq" id="WP_408208560.1">
    <property type="nucleotide sequence ID" value="NZ_JAQQBZ010000001.1"/>
</dbReference>
<organism evidence="1 2">
    <name type="scientific">Paraburkholderia dilworthii</name>
    <dbReference type="NCBI Taxonomy" id="948106"/>
    <lineage>
        <taxon>Bacteria</taxon>
        <taxon>Pseudomonadati</taxon>
        <taxon>Pseudomonadota</taxon>
        <taxon>Betaproteobacteria</taxon>
        <taxon>Burkholderiales</taxon>
        <taxon>Burkholderiaceae</taxon>
        <taxon>Paraburkholderia</taxon>
    </lineage>
</organism>
<gene>
    <name evidence="1" type="ORF">PQQ68_02175</name>
</gene>